<evidence type="ECO:0000313" key="2">
    <source>
        <dbReference type="EMBL" id="MPN24103.1"/>
    </source>
</evidence>
<keyword evidence="1" id="KW-0812">Transmembrane</keyword>
<accession>A0A645GK63</accession>
<reference evidence="2" key="1">
    <citation type="submission" date="2019-08" db="EMBL/GenBank/DDBJ databases">
        <authorList>
            <person name="Kucharzyk K."/>
            <person name="Murdoch R.W."/>
            <person name="Higgins S."/>
            <person name="Loffler F."/>
        </authorList>
    </citation>
    <scope>NUCLEOTIDE SEQUENCE</scope>
</reference>
<proteinExistence type="predicted"/>
<gene>
    <name evidence="2" type="ORF">SDC9_171497</name>
</gene>
<name>A0A645GK63_9ZZZZ</name>
<feature type="transmembrane region" description="Helical" evidence="1">
    <location>
        <begin position="6"/>
        <end position="27"/>
    </location>
</feature>
<protein>
    <submittedName>
        <fullName evidence="2">Uncharacterized protein</fullName>
    </submittedName>
</protein>
<organism evidence="2">
    <name type="scientific">bioreactor metagenome</name>
    <dbReference type="NCBI Taxonomy" id="1076179"/>
    <lineage>
        <taxon>unclassified sequences</taxon>
        <taxon>metagenomes</taxon>
        <taxon>ecological metagenomes</taxon>
    </lineage>
</organism>
<dbReference type="AlphaFoldDB" id="A0A645GK63"/>
<keyword evidence="1" id="KW-1133">Transmembrane helix</keyword>
<comment type="caution">
    <text evidence="2">The sequence shown here is derived from an EMBL/GenBank/DDBJ whole genome shotgun (WGS) entry which is preliminary data.</text>
</comment>
<keyword evidence="1" id="KW-0472">Membrane</keyword>
<dbReference type="EMBL" id="VSSQ01072822">
    <property type="protein sequence ID" value="MPN24103.1"/>
    <property type="molecule type" value="Genomic_DNA"/>
</dbReference>
<evidence type="ECO:0000256" key="1">
    <source>
        <dbReference type="SAM" id="Phobius"/>
    </source>
</evidence>
<sequence length="53" mass="5977">MFKPSFITSLLEVGVPTFCGITVYMVLTRILLVPQAKLVFDFAVNFVKGRIKK</sequence>